<gene>
    <name evidence="2" type="ORF">Aco04nite_77570</name>
</gene>
<dbReference type="RefSeq" id="WP_213002159.1">
    <property type="nucleotide sequence ID" value="NZ_BAAATW010000004.1"/>
</dbReference>
<dbReference type="EMBL" id="BOQP01000048">
    <property type="protein sequence ID" value="GIM81636.1"/>
    <property type="molecule type" value="Genomic_DNA"/>
</dbReference>
<keyword evidence="3" id="KW-1185">Reference proteome</keyword>
<proteinExistence type="predicted"/>
<protein>
    <recommendedName>
        <fullName evidence="1">DUF6314 domain-containing protein</fullName>
    </recommendedName>
</protein>
<reference evidence="2" key="1">
    <citation type="submission" date="2021-03" db="EMBL/GenBank/DDBJ databases">
        <title>Whole genome shotgun sequence of Actinoplanes consettensis NBRC 14913.</title>
        <authorList>
            <person name="Komaki H."/>
            <person name="Tamura T."/>
        </authorList>
    </citation>
    <scope>NUCLEOTIDE SEQUENCE</scope>
    <source>
        <strain evidence="2">NBRC 14913</strain>
    </source>
</reference>
<comment type="caution">
    <text evidence="2">The sequence shown here is derived from an EMBL/GenBank/DDBJ whole genome shotgun (WGS) entry which is preliminary data.</text>
</comment>
<organism evidence="2 3">
    <name type="scientific">Winogradskya consettensis</name>
    <dbReference type="NCBI Taxonomy" id="113560"/>
    <lineage>
        <taxon>Bacteria</taxon>
        <taxon>Bacillati</taxon>
        <taxon>Actinomycetota</taxon>
        <taxon>Actinomycetes</taxon>
        <taxon>Micromonosporales</taxon>
        <taxon>Micromonosporaceae</taxon>
        <taxon>Winogradskya</taxon>
    </lineage>
</organism>
<dbReference type="InterPro" id="IPR045632">
    <property type="entry name" value="DUF6314"/>
</dbReference>
<accession>A0A919T1M5</accession>
<dbReference type="Proteomes" id="UP000680865">
    <property type="component" value="Unassembled WGS sequence"/>
</dbReference>
<evidence type="ECO:0000313" key="3">
    <source>
        <dbReference type="Proteomes" id="UP000680865"/>
    </source>
</evidence>
<feature type="domain" description="DUF6314" evidence="1">
    <location>
        <begin position="11"/>
        <end position="142"/>
    </location>
</feature>
<dbReference type="Pfam" id="PF19834">
    <property type="entry name" value="DUF6314"/>
    <property type="match status" value="1"/>
</dbReference>
<evidence type="ECO:0000259" key="1">
    <source>
        <dbReference type="Pfam" id="PF19834"/>
    </source>
</evidence>
<dbReference type="AlphaFoldDB" id="A0A919T1M5"/>
<sequence length="149" mass="16740">MVSGSTPLQFLHGEWVVRRDITDRRSGHNGLFTGHASFEWDDVRETLRYEEEGELRFAEHRGPASRRLVYVAGVGSAVGVRFADGRPFYELDLRDQRWGADHLCGADLYTVTGLITGPDSFVETWHAGGPGKDYDLVTYYSRPAAFSAR</sequence>
<name>A0A919T1M5_9ACTN</name>
<evidence type="ECO:0000313" key="2">
    <source>
        <dbReference type="EMBL" id="GIM81636.1"/>
    </source>
</evidence>